<proteinExistence type="predicted"/>
<dbReference type="GO" id="GO:0016020">
    <property type="term" value="C:membrane"/>
    <property type="evidence" value="ECO:0007669"/>
    <property type="project" value="InterPro"/>
</dbReference>
<feature type="transmembrane region" description="Helical" evidence="1">
    <location>
        <begin position="148"/>
        <end position="166"/>
    </location>
</feature>
<accession>A0A317DTS3</accession>
<keyword evidence="1" id="KW-1133">Transmembrane helix</keyword>
<sequence>MPGPGAADGQDGGGTSLFAALRCFGRHRKPRGEYGRDPETDHFWRLFPFMIFIIYGFGILVRFDVLPTPLASRLFSLGIDTLMIAVLLLSRAFIRRSRIADLGLAAWGIVVLLSALTSVFMVAVTVAVEDTALLQFHTLQMPLQHRASYNFFIPLTVNSLTLWLHVRFRENLRVAAAEREVNLAEVRRLRQQLDPHFIFNGLNMIAVDIMDQPQKALAMLREMANYLRYSLDTAEIPFIPVSAEVAALHSYLEVQVGRFAPRLLYDIDVDGAARDRMIPTFLVQPLVENAVKYGFAGDDGLIRIALGFQAAGDDLLVTVGNTGDLRFGSQIQGVAGTGTGLSNLRNRLKLHYPGRHSFEMRQEGPMAIVRLRLAGEPE</sequence>
<dbReference type="InterPro" id="IPR050640">
    <property type="entry name" value="Bact_2-comp_sensor_kinase"/>
</dbReference>
<keyword evidence="1" id="KW-0472">Membrane</keyword>
<dbReference type="InterPro" id="IPR036890">
    <property type="entry name" value="HATPase_C_sf"/>
</dbReference>
<name>A0A317DTS3_9PROT</name>
<feature type="transmembrane region" description="Helical" evidence="1">
    <location>
        <begin position="75"/>
        <end position="94"/>
    </location>
</feature>
<dbReference type="Pfam" id="PF06580">
    <property type="entry name" value="His_kinase"/>
    <property type="match status" value="1"/>
</dbReference>
<evidence type="ECO:0000259" key="2">
    <source>
        <dbReference type="Pfam" id="PF06580"/>
    </source>
</evidence>
<evidence type="ECO:0000313" key="3">
    <source>
        <dbReference type="EMBL" id="PWR18088.1"/>
    </source>
</evidence>
<organism evidence="3 4">
    <name type="scientific">Zavarzinia compransoris</name>
    <dbReference type="NCBI Taxonomy" id="1264899"/>
    <lineage>
        <taxon>Bacteria</taxon>
        <taxon>Pseudomonadati</taxon>
        <taxon>Pseudomonadota</taxon>
        <taxon>Alphaproteobacteria</taxon>
        <taxon>Rhodospirillales</taxon>
        <taxon>Zavarziniaceae</taxon>
        <taxon>Zavarzinia</taxon>
    </lineage>
</organism>
<evidence type="ECO:0000256" key="1">
    <source>
        <dbReference type="SAM" id="Phobius"/>
    </source>
</evidence>
<comment type="caution">
    <text evidence="3">The sequence shown here is derived from an EMBL/GenBank/DDBJ whole genome shotgun (WGS) entry which is preliminary data.</text>
</comment>
<dbReference type="GO" id="GO:0000155">
    <property type="term" value="F:phosphorelay sensor kinase activity"/>
    <property type="evidence" value="ECO:0007669"/>
    <property type="project" value="InterPro"/>
</dbReference>
<protein>
    <recommendedName>
        <fullName evidence="2">Signal transduction histidine kinase internal region domain-containing protein</fullName>
    </recommendedName>
</protein>
<dbReference type="AlphaFoldDB" id="A0A317DTS3"/>
<dbReference type="Proteomes" id="UP000246077">
    <property type="component" value="Unassembled WGS sequence"/>
</dbReference>
<feature type="transmembrane region" description="Helical" evidence="1">
    <location>
        <begin position="106"/>
        <end position="128"/>
    </location>
</feature>
<dbReference type="PANTHER" id="PTHR34220:SF7">
    <property type="entry name" value="SENSOR HISTIDINE KINASE YPDA"/>
    <property type="match status" value="1"/>
</dbReference>
<evidence type="ECO:0000313" key="4">
    <source>
        <dbReference type="Proteomes" id="UP000246077"/>
    </source>
</evidence>
<feature type="domain" description="Signal transduction histidine kinase internal region" evidence="2">
    <location>
        <begin position="184"/>
        <end position="263"/>
    </location>
</feature>
<dbReference type="PANTHER" id="PTHR34220">
    <property type="entry name" value="SENSOR HISTIDINE KINASE YPDA"/>
    <property type="match status" value="1"/>
</dbReference>
<dbReference type="SUPFAM" id="SSF55874">
    <property type="entry name" value="ATPase domain of HSP90 chaperone/DNA topoisomerase II/histidine kinase"/>
    <property type="match status" value="1"/>
</dbReference>
<keyword evidence="4" id="KW-1185">Reference proteome</keyword>
<dbReference type="EMBL" id="QGLF01000007">
    <property type="protein sequence ID" value="PWR18088.1"/>
    <property type="molecule type" value="Genomic_DNA"/>
</dbReference>
<gene>
    <name evidence="3" type="ORF">DKG75_21400</name>
</gene>
<dbReference type="Gene3D" id="3.30.565.10">
    <property type="entry name" value="Histidine kinase-like ATPase, C-terminal domain"/>
    <property type="match status" value="1"/>
</dbReference>
<dbReference type="InterPro" id="IPR010559">
    <property type="entry name" value="Sig_transdc_His_kin_internal"/>
</dbReference>
<keyword evidence="1" id="KW-0812">Transmembrane</keyword>
<reference evidence="4" key="1">
    <citation type="submission" date="2018-05" db="EMBL/GenBank/DDBJ databases">
        <title>Zavarzinia sp. HR-AS.</title>
        <authorList>
            <person name="Lee Y."/>
            <person name="Jeon C.O."/>
        </authorList>
    </citation>
    <scope>NUCLEOTIDE SEQUENCE [LARGE SCALE GENOMIC DNA]</scope>
    <source>
        <strain evidence="4">DSM 1231</strain>
    </source>
</reference>
<feature type="transmembrane region" description="Helical" evidence="1">
    <location>
        <begin position="43"/>
        <end position="63"/>
    </location>
</feature>